<dbReference type="AlphaFoldDB" id="A0A9P6CST3"/>
<dbReference type="EMBL" id="MU155253">
    <property type="protein sequence ID" value="KAF9477682.1"/>
    <property type="molecule type" value="Genomic_DNA"/>
</dbReference>
<keyword evidence="2" id="KW-0521">NADP</keyword>
<dbReference type="PRINTS" id="PR00081">
    <property type="entry name" value="GDHRDH"/>
</dbReference>
<comment type="caution">
    <text evidence="4">The sequence shown here is derived from an EMBL/GenBank/DDBJ whole genome shotgun (WGS) entry which is preliminary data.</text>
</comment>
<dbReference type="InterPro" id="IPR051468">
    <property type="entry name" value="Fungal_SecMetab_SDRs"/>
</dbReference>
<protein>
    <submittedName>
        <fullName evidence="4">NAD(P)-binding protein</fullName>
    </submittedName>
</protein>
<dbReference type="Pfam" id="PF00106">
    <property type="entry name" value="adh_short"/>
    <property type="match status" value="1"/>
</dbReference>
<evidence type="ECO:0000256" key="2">
    <source>
        <dbReference type="ARBA" id="ARBA00022857"/>
    </source>
</evidence>
<accession>A0A9P6CST3</accession>
<gene>
    <name evidence="4" type="ORF">BDN70DRAFT_861417</name>
</gene>
<dbReference type="SUPFAM" id="SSF51735">
    <property type="entry name" value="NAD(P)-binding Rossmann-fold domains"/>
    <property type="match status" value="1"/>
</dbReference>
<dbReference type="Proteomes" id="UP000807469">
    <property type="component" value="Unassembled WGS sequence"/>
</dbReference>
<name>A0A9P6CST3_9AGAR</name>
<proteinExistence type="inferred from homology"/>
<evidence type="ECO:0000313" key="4">
    <source>
        <dbReference type="EMBL" id="KAF9477682.1"/>
    </source>
</evidence>
<evidence type="ECO:0000256" key="1">
    <source>
        <dbReference type="ARBA" id="ARBA00006484"/>
    </source>
</evidence>
<dbReference type="InterPro" id="IPR002347">
    <property type="entry name" value="SDR_fam"/>
</dbReference>
<evidence type="ECO:0000313" key="5">
    <source>
        <dbReference type="Proteomes" id="UP000807469"/>
    </source>
</evidence>
<dbReference type="Gene3D" id="3.40.50.720">
    <property type="entry name" value="NAD(P)-binding Rossmann-like Domain"/>
    <property type="match status" value="1"/>
</dbReference>
<dbReference type="GO" id="GO:0016491">
    <property type="term" value="F:oxidoreductase activity"/>
    <property type="evidence" value="ECO:0007669"/>
    <property type="project" value="UniProtKB-KW"/>
</dbReference>
<dbReference type="PANTHER" id="PTHR43544:SF7">
    <property type="entry name" value="NADB-LER2"/>
    <property type="match status" value="1"/>
</dbReference>
<dbReference type="OrthoDB" id="9876299at2759"/>
<keyword evidence="3" id="KW-0560">Oxidoreductase</keyword>
<dbReference type="GO" id="GO:0005737">
    <property type="term" value="C:cytoplasm"/>
    <property type="evidence" value="ECO:0007669"/>
    <property type="project" value="TreeGrafter"/>
</dbReference>
<evidence type="ECO:0000256" key="3">
    <source>
        <dbReference type="ARBA" id="ARBA00023002"/>
    </source>
</evidence>
<organism evidence="4 5">
    <name type="scientific">Pholiota conissans</name>
    <dbReference type="NCBI Taxonomy" id="109636"/>
    <lineage>
        <taxon>Eukaryota</taxon>
        <taxon>Fungi</taxon>
        <taxon>Dikarya</taxon>
        <taxon>Basidiomycota</taxon>
        <taxon>Agaricomycotina</taxon>
        <taxon>Agaricomycetes</taxon>
        <taxon>Agaricomycetidae</taxon>
        <taxon>Agaricales</taxon>
        <taxon>Agaricineae</taxon>
        <taxon>Strophariaceae</taxon>
        <taxon>Pholiota</taxon>
    </lineage>
</organism>
<comment type="similarity">
    <text evidence="1">Belongs to the short-chain dehydrogenases/reductases (SDR) family.</text>
</comment>
<dbReference type="InterPro" id="IPR036291">
    <property type="entry name" value="NAD(P)-bd_dom_sf"/>
</dbReference>
<dbReference type="PANTHER" id="PTHR43544">
    <property type="entry name" value="SHORT-CHAIN DEHYDROGENASE/REDUCTASE"/>
    <property type="match status" value="1"/>
</dbReference>
<reference evidence="4" key="1">
    <citation type="submission" date="2020-11" db="EMBL/GenBank/DDBJ databases">
        <authorList>
            <consortium name="DOE Joint Genome Institute"/>
            <person name="Ahrendt S."/>
            <person name="Riley R."/>
            <person name="Andreopoulos W."/>
            <person name="Labutti K."/>
            <person name="Pangilinan J."/>
            <person name="Ruiz-Duenas F.J."/>
            <person name="Barrasa J.M."/>
            <person name="Sanchez-Garcia M."/>
            <person name="Camarero S."/>
            <person name="Miyauchi S."/>
            <person name="Serrano A."/>
            <person name="Linde D."/>
            <person name="Babiker R."/>
            <person name="Drula E."/>
            <person name="Ayuso-Fernandez I."/>
            <person name="Pacheco R."/>
            <person name="Padilla G."/>
            <person name="Ferreira P."/>
            <person name="Barriuso J."/>
            <person name="Kellner H."/>
            <person name="Castanera R."/>
            <person name="Alfaro M."/>
            <person name="Ramirez L."/>
            <person name="Pisabarro A.G."/>
            <person name="Kuo A."/>
            <person name="Tritt A."/>
            <person name="Lipzen A."/>
            <person name="He G."/>
            <person name="Yan M."/>
            <person name="Ng V."/>
            <person name="Cullen D."/>
            <person name="Martin F."/>
            <person name="Rosso M.-N."/>
            <person name="Henrissat B."/>
            <person name="Hibbett D."/>
            <person name="Martinez A.T."/>
            <person name="Grigoriev I.V."/>
        </authorList>
    </citation>
    <scope>NUCLEOTIDE SEQUENCE</scope>
    <source>
        <strain evidence="4">CIRM-BRFM 674</strain>
    </source>
</reference>
<keyword evidence="5" id="KW-1185">Reference proteome</keyword>
<sequence length="249" mass="26800">MSQSAENIYLITGTTRGIGLALVDQFASKDPSAVVYAGARNPYGPGSTKLKHIANKYPGRVIIVKCVSGDKEINEALAKEIFARHGRVDTVISNAAISNYIGKIHEAPVNEFPEHFAVNTVGAIVLFQSFYALLKASPYPRFIPISSGGGSIGLVPSFTPLDMAPYGPSKAALNWVARKIHFENEWLVCFPLCPGGVNTDMGILDAEQVEKLTRTPTEAASLLVDIIRASTREKDGGTFVSIEGGKHPW</sequence>